<evidence type="ECO:0000259" key="2">
    <source>
        <dbReference type="SMART" id="SM01111"/>
    </source>
</evidence>
<feature type="region of interest" description="Disordered" evidence="1">
    <location>
        <begin position="1"/>
        <end position="33"/>
    </location>
</feature>
<dbReference type="PANTHER" id="PTHR42076">
    <property type="entry name" value="CYANOVIRIN-N HOMOLOG"/>
    <property type="match status" value="1"/>
</dbReference>
<gene>
    <name evidence="3" type="ORF">MVEN_00004300</name>
</gene>
<dbReference type="SMART" id="SM01111">
    <property type="entry name" value="CVNH"/>
    <property type="match status" value="1"/>
</dbReference>
<sequence>MKISGARRNVHLNRGNTLSSQPKPHAHSNSPHPEIFIHNQTETMSFAESSLNYRLVNSTLFADCRDENGQLRNSQLDLNQILGNKNGAFDPSTAYFHESCGICGLNGTVLVATLRAEDGKYRDAKIDLNSFITNENGSLSTLKHWHRTEAQF</sequence>
<evidence type="ECO:0000313" key="4">
    <source>
        <dbReference type="Proteomes" id="UP000620124"/>
    </source>
</evidence>
<dbReference type="Gene3D" id="2.30.60.10">
    <property type="entry name" value="Cyanovirin-N"/>
    <property type="match status" value="1"/>
</dbReference>
<dbReference type="PANTHER" id="PTHR42076:SF1">
    <property type="entry name" value="CYANOVIRIN-N DOMAIN-CONTAINING PROTEIN"/>
    <property type="match status" value="1"/>
</dbReference>
<organism evidence="3 4">
    <name type="scientific">Mycena venus</name>
    <dbReference type="NCBI Taxonomy" id="2733690"/>
    <lineage>
        <taxon>Eukaryota</taxon>
        <taxon>Fungi</taxon>
        <taxon>Dikarya</taxon>
        <taxon>Basidiomycota</taxon>
        <taxon>Agaricomycotina</taxon>
        <taxon>Agaricomycetes</taxon>
        <taxon>Agaricomycetidae</taxon>
        <taxon>Agaricales</taxon>
        <taxon>Marasmiineae</taxon>
        <taxon>Mycenaceae</taxon>
        <taxon>Mycena</taxon>
    </lineage>
</organism>
<proteinExistence type="predicted"/>
<dbReference type="EMBL" id="JACAZI010000001">
    <property type="protein sequence ID" value="KAF7371497.1"/>
    <property type="molecule type" value="Genomic_DNA"/>
</dbReference>
<dbReference type="Pfam" id="PF08881">
    <property type="entry name" value="CVNH"/>
    <property type="match status" value="1"/>
</dbReference>
<evidence type="ECO:0000313" key="3">
    <source>
        <dbReference type="EMBL" id="KAF7371497.1"/>
    </source>
</evidence>
<feature type="compositionally biased region" description="Polar residues" evidence="1">
    <location>
        <begin position="14"/>
        <end position="31"/>
    </location>
</feature>
<feature type="domain" description="Cyanovirin-N" evidence="2">
    <location>
        <begin position="45"/>
        <end position="141"/>
    </location>
</feature>
<comment type="caution">
    <text evidence="3">The sequence shown here is derived from an EMBL/GenBank/DDBJ whole genome shotgun (WGS) entry which is preliminary data.</text>
</comment>
<dbReference type="OrthoDB" id="2441380at2759"/>
<dbReference type="SUPFAM" id="SSF51322">
    <property type="entry name" value="Cyanovirin-N"/>
    <property type="match status" value="1"/>
</dbReference>
<dbReference type="InterPro" id="IPR036673">
    <property type="entry name" value="Cyanovirin-N_sf"/>
</dbReference>
<accession>A0A8H6Z682</accession>
<protein>
    <recommendedName>
        <fullName evidence="2">Cyanovirin-N domain-containing protein</fullName>
    </recommendedName>
</protein>
<dbReference type="Proteomes" id="UP000620124">
    <property type="component" value="Unassembled WGS sequence"/>
</dbReference>
<reference evidence="3" key="1">
    <citation type="submission" date="2020-05" db="EMBL/GenBank/DDBJ databases">
        <title>Mycena genomes resolve the evolution of fungal bioluminescence.</title>
        <authorList>
            <person name="Tsai I.J."/>
        </authorList>
    </citation>
    <scope>NUCLEOTIDE SEQUENCE</scope>
    <source>
        <strain evidence="3">CCC161011</strain>
    </source>
</reference>
<dbReference type="InterPro" id="IPR011058">
    <property type="entry name" value="Cyanovirin-N"/>
</dbReference>
<dbReference type="AlphaFoldDB" id="A0A8H6Z682"/>
<keyword evidence="4" id="KW-1185">Reference proteome</keyword>
<name>A0A8H6Z682_9AGAR</name>
<evidence type="ECO:0000256" key="1">
    <source>
        <dbReference type="SAM" id="MobiDB-lite"/>
    </source>
</evidence>